<feature type="region of interest" description="Disordered" evidence="1">
    <location>
        <begin position="1"/>
        <end position="28"/>
    </location>
</feature>
<dbReference type="Proteomes" id="UP000606776">
    <property type="component" value="Unassembled WGS sequence"/>
</dbReference>
<dbReference type="RefSeq" id="WP_193942858.1">
    <property type="nucleotide sequence ID" value="NZ_JADEWB010000060.1"/>
</dbReference>
<protein>
    <recommendedName>
        <fullName evidence="4">Cell division protein FtsL</fullName>
    </recommendedName>
</protein>
<organism evidence="2 3">
    <name type="scientific">Sphaerospermopsis aphanizomenoides LEGE 00250</name>
    <dbReference type="NCBI Taxonomy" id="2777972"/>
    <lineage>
        <taxon>Bacteria</taxon>
        <taxon>Bacillati</taxon>
        <taxon>Cyanobacteriota</taxon>
        <taxon>Cyanophyceae</taxon>
        <taxon>Nostocales</taxon>
        <taxon>Aphanizomenonaceae</taxon>
        <taxon>Sphaerospermopsis</taxon>
        <taxon>Sphaerospermopsis aphanizomenoides</taxon>
    </lineage>
</organism>
<proteinExistence type="predicted"/>
<name>A0ABR9VEZ0_9CYAN</name>
<gene>
    <name evidence="2" type="ORF">IQ227_12115</name>
</gene>
<dbReference type="EMBL" id="JADEWB010000060">
    <property type="protein sequence ID" value="MBE9236750.1"/>
    <property type="molecule type" value="Genomic_DNA"/>
</dbReference>
<keyword evidence="3" id="KW-1185">Reference proteome</keyword>
<evidence type="ECO:0008006" key="4">
    <source>
        <dbReference type="Google" id="ProtNLM"/>
    </source>
</evidence>
<evidence type="ECO:0000313" key="3">
    <source>
        <dbReference type="Proteomes" id="UP000606776"/>
    </source>
</evidence>
<comment type="caution">
    <text evidence="2">The sequence shown here is derived from an EMBL/GenBank/DDBJ whole genome shotgun (WGS) entry which is preliminary data.</text>
</comment>
<evidence type="ECO:0000313" key="2">
    <source>
        <dbReference type="EMBL" id="MBE9236750.1"/>
    </source>
</evidence>
<reference evidence="2 3" key="1">
    <citation type="submission" date="2020-10" db="EMBL/GenBank/DDBJ databases">
        <authorList>
            <person name="Castelo-Branco R."/>
            <person name="Eusebio N."/>
            <person name="Adriana R."/>
            <person name="Vieira A."/>
            <person name="Brugerolle De Fraissinette N."/>
            <person name="Rezende De Castro R."/>
            <person name="Schneider M.P."/>
            <person name="Vasconcelos V."/>
            <person name="Leao P.N."/>
        </authorList>
    </citation>
    <scope>NUCLEOTIDE SEQUENCE [LARGE SCALE GENOMIC DNA]</scope>
    <source>
        <strain evidence="2 3">LEGE 00250</strain>
    </source>
</reference>
<feature type="compositionally biased region" description="Pro residues" evidence="1">
    <location>
        <begin position="7"/>
        <end position="16"/>
    </location>
</feature>
<sequence>MNAFQPSKPPLQPPVKPTRTAPRPKKHLHQRSYQIMALETSAKITVNLVIITAAVSALSQLMPYHWLQQDKLREIRTEVKLMQGRVDDLRTEFSRNFDPSQANSIRQEQSYRFAPSQLPVVLINPDTKDTERSNSTP</sequence>
<evidence type="ECO:0000256" key="1">
    <source>
        <dbReference type="SAM" id="MobiDB-lite"/>
    </source>
</evidence>
<accession>A0ABR9VEZ0</accession>